<keyword evidence="8" id="KW-0256">Endoplasmic reticulum</keyword>
<feature type="compositionally biased region" description="Polar residues" evidence="18">
    <location>
        <begin position="947"/>
        <end position="959"/>
    </location>
</feature>
<feature type="repeat" description="WD" evidence="17">
    <location>
        <begin position="256"/>
        <end position="298"/>
    </location>
</feature>
<dbReference type="GO" id="GO:0015031">
    <property type="term" value="P:protein transport"/>
    <property type="evidence" value="ECO:0007669"/>
    <property type="project" value="UniProtKB-KW"/>
</dbReference>
<evidence type="ECO:0000256" key="12">
    <source>
        <dbReference type="ARBA" id="ARBA00023329"/>
    </source>
</evidence>
<dbReference type="FunFam" id="2.130.10.10:FF:000009">
    <property type="entry name" value="Protein transport protein Sec31A isoform A"/>
    <property type="match status" value="1"/>
</dbReference>
<dbReference type="AlphaFoldDB" id="A0A8D0CHG8"/>
<keyword evidence="4" id="KW-0813">Transport</keyword>
<evidence type="ECO:0000256" key="16">
    <source>
        <dbReference type="ARBA" id="ARBA00043112"/>
    </source>
</evidence>
<dbReference type="SMART" id="SM00320">
    <property type="entry name" value="WD40"/>
    <property type="match status" value="6"/>
</dbReference>
<gene>
    <name evidence="19" type="primary">SEC31A</name>
    <name evidence="19" type="synonym">sec31a</name>
</gene>
<keyword evidence="9" id="KW-0931">ER-Golgi transport</keyword>
<dbReference type="GeneTree" id="ENSGT00390000003175"/>
<feature type="compositionally biased region" description="Low complexity" evidence="18">
    <location>
        <begin position="899"/>
        <end position="928"/>
    </location>
</feature>
<comment type="subcellular location">
    <subcellularLocation>
        <location evidence="1">Cytoplasmic vesicle</location>
        <location evidence="1">COPII-coated vesicle membrane</location>
        <topology evidence="1">Peripheral membrane protein</topology>
        <orientation evidence="1">Cytoplasmic side</orientation>
    </subcellularLocation>
    <subcellularLocation>
        <location evidence="2">Endoplasmic reticulum membrane</location>
        <topology evidence="2">Peripheral membrane protein</topology>
    </subcellularLocation>
</comment>
<feature type="region of interest" description="Disordered" evidence="18">
    <location>
        <begin position="899"/>
        <end position="980"/>
    </location>
</feature>
<sequence length="1177" mass="127126">MKLKEIDRTAIQAWSPAQHHPIYLATGTSAQQLDATFSTSASLEIFELDLADLSLDMKPCGTFSSSHRYHRLVWGPHGMDSEAHPSGVLIAGGENGNVILYDPAKIIAGDSEVIIAQNNKHTGPVRALDVNSYQTNLIASGGNESEIYIWDLNNFGSPMTPGPKTQPLEDISCVAWNGQVQHILASASPSGRASVWDLRKNDLIIKVSDHSNRMHCSGLAWNPEVATQLVLASEDDRMPVIQVWDLRFATSPLKVLENHTRGVLAIAWSLADPELLLSCGKDNRILCWNPNTAEVLYELPTSTQWCFDIQWCPRNPALLSAAAFDGHISIYSIMGGNNDCQRQKNTDQLSSSFGNLDPFGTGQALPPLQLPQPSATKSTPTPLKKPPKWIRVPVGASFAFGGKLVTLENVMANPQQPHQPAPLVHVNQVVTETAFLDRSNQLQAAMTAGNFADFCQSKIKAAENEFERTVWSFLKVNFENDTRGKYLELLGYNKEELALKVNEAHLKKSTSATEAIKLRVSEDVDGLITQALLTGDFEGAVNLCLHDNRMADSIILAIAGGQELLEKTQKKYFGRSPSKITKLISAVVTRDWQDILETCDLQNWKEALAAIMTYARPEEFSTFCELLGSRLEASGDLELRAQACLCYVCAGNVEKLVACWTGEHHGHSPLSLQDLVEKVVVLQRAVQQTKGATPAVMGALWADKMSHYANLLASQGSLVTAAAYLPDGSDQPAVQHLRERLRRALGDTSAAPTTPSLVPGRQPATQARTSARPAFAPGQQPHSPVTAPAQAMTPAPQYYQQAEPFPPGFGMQPLPNPSVPVSAASGYMYSQQYPQIYPQVQQYSPGAGGPSIYQPQQYASPAAPPLPASSAAAVYQSQYLHPAPLHHPLPPVFVGGSALPSPSTSSFSPPPLSSGASFQHSGPGVPTSYPLPPPSGPTGTQPDSSLVPASQTTGPQNGWNDPPTLNRVPKKKVPEHYTPPAPITAPIMAPLGDPQSPSTVQPQQMNAGQPGIQPGIQNPYLTIQQPQASTPGYPAIPTMNPEGAPGGPIGDVIQPTQSMPAEKITKKPIPEEHIILKTTFEGLIQRCLAAATDPQTKRKLDDANKRLEFLYDKLREQTLSPAIVGGLHNMARSIETRSYADGLSIHTHIVSNSNFSETSAFMPVLKVVLTQANKLGV</sequence>
<evidence type="ECO:0000256" key="15">
    <source>
        <dbReference type="ARBA" id="ARBA00041470"/>
    </source>
</evidence>
<feature type="region of interest" description="Disordered" evidence="18">
    <location>
        <begin position="746"/>
        <end position="787"/>
    </location>
</feature>
<dbReference type="GO" id="GO:0090110">
    <property type="term" value="P:COPII-coated vesicle cargo loading"/>
    <property type="evidence" value="ECO:0007669"/>
    <property type="project" value="TreeGrafter"/>
</dbReference>
<dbReference type="PANTHER" id="PTHR13923">
    <property type="entry name" value="SEC31-RELATED PROTEIN"/>
    <property type="match status" value="1"/>
</dbReference>
<evidence type="ECO:0000256" key="3">
    <source>
        <dbReference type="ARBA" id="ARBA00009358"/>
    </source>
</evidence>
<keyword evidence="11" id="KW-0472">Membrane</keyword>
<evidence type="ECO:0000256" key="5">
    <source>
        <dbReference type="ARBA" id="ARBA00022490"/>
    </source>
</evidence>
<evidence type="ECO:0000256" key="11">
    <source>
        <dbReference type="ARBA" id="ARBA00023136"/>
    </source>
</evidence>
<keyword evidence="5" id="KW-0963">Cytoplasm</keyword>
<reference evidence="19" key="2">
    <citation type="submission" date="2025-08" db="UniProtKB">
        <authorList>
            <consortium name="Ensembl"/>
        </authorList>
    </citation>
    <scope>IDENTIFICATION</scope>
</reference>
<protein>
    <recommendedName>
        <fullName evidence="14">Protein transport protein Sec31A</fullName>
    </recommendedName>
    <alternativeName>
        <fullName evidence="16">SEC31-like protein 1</fullName>
    </alternativeName>
    <alternativeName>
        <fullName evidence="15">SEC31-related protein A</fullName>
    </alternativeName>
</protein>
<feature type="repeat" description="WD" evidence="17">
    <location>
        <begin position="118"/>
        <end position="154"/>
    </location>
</feature>
<keyword evidence="20" id="KW-1185">Reference proteome</keyword>
<dbReference type="PROSITE" id="PS50082">
    <property type="entry name" value="WD_REPEATS_2"/>
    <property type="match status" value="2"/>
</dbReference>
<dbReference type="Gene3D" id="1.25.40.1030">
    <property type="match status" value="1"/>
</dbReference>
<evidence type="ECO:0000256" key="6">
    <source>
        <dbReference type="ARBA" id="ARBA00022574"/>
    </source>
</evidence>
<dbReference type="Gene3D" id="2.130.10.10">
    <property type="entry name" value="YVTN repeat-like/Quinoprotein amine dehydrogenase"/>
    <property type="match status" value="1"/>
</dbReference>
<feature type="region of interest" description="Disordered" evidence="18">
    <location>
        <begin position="847"/>
        <end position="867"/>
    </location>
</feature>
<dbReference type="SUPFAM" id="SSF50978">
    <property type="entry name" value="WD40 repeat-like"/>
    <property type="match status" value="1"/>
</dbReference>
<dbReference type="InterPro" id="IPR001680">
    <property type="entry name" value="WD40_rpt"/>
</dbReference>
<evidence type="ECO:0000256" key="13">
    <source>
        <dbReference type="ARBA" id="ARBA00025471"/>
    </source>
</evidence>
<dbReference type="Ensembl" id="ENSSFOT00015062859.1">
    <property type="protein sequence ID" value="ENSSFOP00015066862.1"/>
    <property type="gene ID" value="ENSSFOG00015005688.2"/>
</dbReference>
<name>A0A8D0CHG8_SCLFO</name>
<dbReference type="GO" id="GO:0070971">
    <property type="term" value="C:endoplasmic reticulum exit site"/>
    <property type="evidence" value="ECO:0007669"/>
    <property type="project" value="TreeGrafter"/>
</dbReference>
<keyword evidence="10" id="KW-0653">Protein transport</keyword>
<evidence type="ECO:0000256" key="17">
    <source>
        <dbReference type="PROSITE-ProRule" id="PRU00221"/>
    </source>
</evidence>
<evidence type="ECO:0000256" key="4">
    <source>
        <dbReference type="ARBA" id="ARBA00022448"/>
    </source>
</evidence>
<dbReference type="GO" id="GO:0005789">
    <property type="term" value="C:endoplasmic reticulum membrane"/>
    <property type="evidence" value="ECO:0007669"/>
    <property type="project" value="UniProtKB-SubCell"/>
</dbReference>
<dbReference type="GO" id="GO:0030127">
    <property type="term" value="C:COPII vesicle coat"/>
    <property type="evidence" value="ECO:0007669"/>
    <property type="project" value="TreeGrafter"/>
</dbReference>
<comment type="function">
    <text evidence="13">Component of the coat protein complex II (COPII) which promotes the formation of transport vesicles from the endoplasmic reticulum (ER). The coat has two main functions, the physical deformation of the endoplasmic reticulum membrane into vesicles and the selection of cargo molecules.</text>
</comment>
<evidence type="ECO:0000256" key="14">
    <source>
        <dbReference type="ARBA" id="ARBA00039468"/>
    </source>
</evidence>
<proteinExistence type="inferred from homology"/>
<keyword evidence="7" id="KW-0677">Repeat</keyword>
<dbReference type="InterPro" id="IPR015943">
    <property type="entry name" value="WD40/YVTN_repeat-like_dom_sf"/>
</dbReference>
<dbReference type="FunFam" id="1.20.940.10:FF:000001">
    <property type="entry name" value="Protein transport protein Sec31A isoform A"/>
    <property type="match status" value="1"/>
</dbReference>
<reference evidence="19" key="3">
    <citation type="submission" date="2025-09" db="UniProtKB">
        <authorList>
            <consortium name="Ensembl"/>
        </authorList>
    </citation>
    <scope>IDENTIFICATION</scope>
</reference>
<evidence type="ECO:0000256" key="7">
    <source>
        <dbReference type="ARBA" id="ARBA00022737"/>
    </source>
</evidence>
<keyword evidence="6 17" id="KW-0853">WD repeat</keyword>
<dbReference type="GO" id="GO:0005198">
    <property type="term" value="F:structural molecule activity"/>
    <property type="evidence" value="ECO:0007669"/>
    <property type="project" value="TreeGrafter"/>
</dbReference>
<evidence type="ECO:0000256" key="10">
    <source>
        <dbReference type="ARBA" id="ARBA00022927"/>
    </source>
</evidence>
<evidence type="ECO:0000256" key="18">
    <source>
        <dbReference type="SAM" id="MobiDB-lite"/>
    </source>
</evidence>
<evidence type="ECO:0000313" key="20">
    <source>
        <dbReference type="Proteomes" id="UP000694397"/>
    </source>
</evidence>
<dbReference type="InterPro" id="IPR040251">
    <property type="entry name" value="SEC31-like"/>
</dbReference>
<accession>A0A8D0CHG8</accession>
<evidence type="ECO:0000256" key="1">
    <source>
        <dbReference type="ARBA" id="ARBA00004299"/>
    </source>
</evidence>
<dbReference type="Pfam" id="PF00400">
    <property type="entry name" value="WD40"/>
    <property type="match status" value="2"/>
</dbReference>
<feature type="region of interest" description="Disordered" evidence="18">
    <location>
        <begin position="364"/>
        <end position="387"/>
    </location>
</feature>
<dbReference type="Gene3D" id="1.20.940.10">
    <property type="entry name" value="Functional domain of the splicing factor Prp18"/>
    <property type="match status" value="1"/>
</dbReference>
<evidence type="ECO:0000313" key="19">
    <source>
        <dbReference type="Ensembl" id="ENSSFOP00015066862.1"/>
    </source>
</evidence>
<evidence type="ECO:0000256" key="9">
    <source>
        <dbReference type="ARBA" id="ARBA00022892"/>
    </source>
</evidence>
<comment type="similarity">
    <text evidence="3">Belongs to the WD repeat SEC31 family.</text>
</comment>
<evidence type="ECO:0000256" key="8">
    <source>
        <dbReference type="ARBA" id="ARBA00022824"/>
    </source>
</evidence>
<feature type="compositionally biased region" description="Low complexity" evidence="18">
    <location>
        <begin position="364"/>
        <end position="382"/>
    </location>
</feature>
<dbReference type="InterPro" id="IPR036322">
    <property type="entry name" value="WD40_repeat_dom_sf"/>
</dbReference>
<dbReference type="GO" id="GO:0007029">
    <property type="term" value="P:endoplasmic reticulum organization"/>
    <property type="evidence" value="ECO:0007669"/>
    <property type="project" value="TreeGrafter"/>
</dbReference>
<evidence type="ECO:0000256" key="2">
    <source>
        <dbReference type="ARBA" id="ARBA00004406"/>
    </source>
</evidence>
<organism evidence="19 20">
    <name type="scientific">Scleropages formosus</name>
    <name type="common">Asian bonytongue</name>
    <name type="synonym">Osteoglossum formosum</name>
    <dbReference type="NCBI Taxonomy" id="113540"/>
    <lineage>
        <taxon>Eukaryota</taxon>
        <taxon>Metazoa</taxon>
        <taxon>Chordata</taxon>
        <taxon>Craniata</taxon>
        <taxon>Vertebrata</taxon>
        <taxon>Euteleostomi</taxon>
        <taxon>Actinopterygii</taxon>
        <taxon>Neopterygii</taxon>
        <taxon>Teleostei</taxon>
        <taxon>Osteoglossocephala</taxon>
        <taxon>Osteoglossomorpha</taxon>
        <taxon>Osteoglossiformes</taxon>
        <taxon>Osteoglossidae</taxon>
        <taxon>Scleropages</taxon>
    </lineage>
</organism>
<reference evidence="19 20" key="1">
    <citation type="submission" date="2019-04" db="EMBL/GenBank/DDBJ databases">
        <authorList>
            <consortium name="Wellcome Sanger Institute Data Sharing"/>
        </authorList>
    </citation>
    <scope>NUCLEOTIDE SEQUENCE [LARGE SCALE GENOMIC DNA]</scope>
</reference>
<dbReference type="Proteomes" id="UP000694397">
    <property type="component" value="Chromosome 6"/>
</dbReference>
<keyword evidence="12" id="KW-0968">Cytoplasmic vesicle</keyword>
<dbReference type="PANTHER" id="PTHR13923:SF23">
    <property type="entry name" value="PROTEIN TRANSPORT PROTEIN SEC31A"/>
    <property type="match status" value="1"/>
</dbReference>